<evidence type="ECO:0000313" key="2">
    <source>
        <dbReference type="Proteomes" id="UP000065797"/>
    </source>
</evidence>
<accession>A0A120EFQ4</accession>
<reference evidence="1 2" key="1">
    <citation type="submission" date="2016-01" db="EMBL/GenBank/DDBJ databases">
        <authorList>
            <person name="McClelland M."/>
            <person name="Jain A."/>
            <person name="Saraogi P."/>
            <person name="Mendelson R."/>
            <person name="Westerman R."/>
            <person name="SanMiguel P."/>
            <person name="Csonka L."/>
        </authorList>
    </citation>
    <scope>NUCLEOTIDE SEQUENCE [LARGE SCALE GENOMIC DNA]</scope>
    <source>
        <strain evidence="1 2">PE8-15</strain>
    </source>
</reference>
<organism evidence="1 2">
    <name type="scientific">Bacillus mycoides</name>
    <dbReference type="NCBI Taxonomy" id="1405"/>
    <lineage>
        <taxon>Bacteria</taxon>
        <taxon>Bacillati</taxon>
        <taxon>Bacillota</taxon>
        <taxon>Bacilli</taxon>
        <taxon>Bacillales</taxon>
        <taxon>Bacillaceae</taxon>
        <taxon>Bacillus</taxon>
        <taxon>Bacillus cereus group</taxon>
    </lineage>
</organism>
<comment type="caution">
    <text evidence="1">The sequence shown here is derived from an EMBL/GenBank/DDBJ whole genome shotgun (WGS) entry which is preliminary data.</text>
</comment>
<sequence length="99" mass="11125">MLNNILMPKNQFALADPNALNLKSFDYTTFNKAKDTFSLAENIDRSNQYSPPTLALRYRGDEIIGRSILRTSEDVLEVTNAKIVLKKDGEGSYIRKGSP</sequence>
<dbReference type="Proteomes" id="UP000065797">
    <property type="component" value="Unassembled WGS sequence"/>
</dbReference>
<evidence type="ECO:0000313" key="1">
    <source>
        <dbReference type="EMBL" id="KWU61033.1"/>
    </source>
</evidence>
<protein>
    <submittedName>
        <fullName evidence="1">Uncharacterized protein</fullName>
    </submittedName>
</protein>
<dbReference type="AlphaFoldDB" id="A0A120EFQ4"/>
<name>A0A120EFQ4_BACMY</name>
<proteinExistence type="predicted"/>
<gene>
    <name evidence="1" type="ORF">AWW70_16725</name>
</gene>
<dbReference type="EMBL" id="LRPH01000056">
    <property type="protein sequence ID" value="KWU61033.1"/>
    <property type="molecule type" value="Genomic_DNA"/>
</dbReference>